<organism evidence="2 3">
    <name type="scientific">Eubacterium callanderi</name>
    <dbReference type="NCBI Taxonomy" id="53442"/>
    <lineage>
        <taxon>Bacteria</taxon>
        <taxon>Bacillati</taxon>
        <taxon>Bacillota</taxon>
        <taxon>Clostridia</taxon>
        <taxon>Eubacteriales</taxon>
        <taxon>Eubacteriaceae</taxon>
        <taxon>Eubacterium</taxon>
    </lineage>
</organism>
<reference evidence="2 3" key="1">
    <citation type="submission" date="2016-11" db="EMBL/GenBank/DDBJ databases">
        <authorList>
            <person name="Varghese N."/>
            <person name="Submissions S."/>
        </authorList>
    </citation>
    <scope>NUCLEOTIDE SEQUENCE [LARGE SCALE GENOMIC DNA]</scope>
    <source>
        <strain evidence="2 3">FD</strain>
    </source>
</reference>
<keyword evidence="1" id="KW-1133">Transmembrane helix</keyword>
<keyword evidence="1" id="KW-0472">Membrane</keyword>
<dbReference type="AlphaFoldDB" id="A0AB74EU28"/>
<feature type="transmembrane region" description="Helical" evidence="1">
    <location>
        <begin position="6"/>
        <end position="24"/>
    </location>
</feature>
<comment type="caution">
    <text evidence="2">The sequence shown here is derived from an EMBL/GenBank/DDBJ whole genome shotgun (WGS) entry which is preliminary data.</text>
</comment>
<name>A0AB74EU28_9FIRM</name>
<sequence length="121" mass="14263">MTIETLSQYAGWVMGICACFMFFYKPARQWLYNKLIHPDKQQDKQINMLNDRIGDVESWQRKQQHDIDVSAMERYILMRSMRSCLEAVSGKRNNGNVDESIDEINEFLAEQAHKTKSRMNP</sequence>
<protein>
    <submittedName>
        <fullName evidence="2">Uncharacterized protein</fullName>
    </submittedName>
</protein>
<accession>A0AB74EU28</accession>
<dbReference type="EMBL" id="FRBP01000001">
    <property type="protein sequence ID" value="SHK93339.1"/>
    <property type="molecule type" value="Genomic_DNA"/>
</dbReference>
<dbReference type="Proteomes" id="UP000184012">
    <property type="component" value="Unassembled WGS sequence"/>
</dbReference>
<evidence type="ECO:0000256" key="1">
    <source>
        <dbReference type="SAM" id="Phobius"/>
    </source>
</evidence>
<proteinExistence type="predicted"/>
<evidence type="ECO:0000313" key="3">
    <source>
        <dbReference type="Proteomes" id="UP000184012"/>
    </source>
</evidence>
<dbReference type="RefSeq" id="WP_073381984.1">
    <property type="nucleotide sequence ID" value="NZ_FRBP01000001.1"/>
</dbReference>
<keyword evidence="1" id="KW-0812">Transmembrane</keyword>
<evidence type="ECO:0000313" key="2">
    <source>
        <dbReference type="EMBL" id="SHK93339.1"/>
    </source>
</evidence>
<gene>
    <name evidence="2" type="ORF">SAMN04515649_101300</name>
</gene>